<evidence type="ECO:0000313" key="1">
    <source>
        <dbReference type="EMBL" id="CAA0102309.1"/>
    </source>
</evidence>
<accession>A0A5S9QAH2</accession>
<evidence type="ECO:0000313" key="3">
    <source>
        <dbReference type="Proteomes" id="UP000435877"/>
    </source>
</evidence>
<sequence length="76" mass="8483">MKLDNAIALGKAGAWKEAQVRVSPGNIDQWFVMLHDKDNKAYVFADNEDKPITHKDLNALAPLIKSLGLNDFTVFL</sequence>
<reference evidence="3 4" key="1">
    <citation type="submission" date="2019-11" db="EMBL/GenBank/DDBJ databases">
        <authorList>
            <person name="Holert J."/>
        </authorList>
    </citation>
    <scope>NUCLEOTIDE SEQUENCE [LARGE SCALE GENOMIC DNA]</scope>
    <source>
        <strain evidence="1">BC3_2A</strain>
        <strain evidence="2">SB11_1A</strain>
    </source>
</reference>
<name>A0A5S9QAH2_9GAMM</name>
<dbReference type="AlphaFoldDB" id="A0A5S9QAH2"/>
<dbReference type="OrthoDB" id="6941664at2"/>
<dbReference type="Proteomes" id="UP000435877">
    <property type="component" value="Unassembled WGS sequence"/>
</dbReference>
<dbReference type="EMBL" id="CACSIK010000004">
    <property type="protein sequence ID" value="CAA0114406.1"/>
    <property type="molecule type" value="Genomic_DNA"/>
</dbReference>
<protein>
    <submittedName>
        <fullName evidence="2">Uncharacterized protein</fullName>
    </submittedName>
</protein>
<proteinExistence type="predicted"/>
<dbReference type="EMBL" id="CACSIM010000003">
    <property type="protein sequence ID" value="CAA0102309.1"/>
    <property type="molecule type" value="Genomic_DNA"/>
</dbReference>
<dbReference type="Proteomes" id="UP000439591">
    <property type="component" value="Unassembled WGS sequence"/>
</dbReference>
<gene>
    <name evidence="2" type="ORF">IHBHHGIJ_03572</name>
    <name evidence="1" type="ORF">KFEGEMFD_01869</name>
</gene>
<dbReference type="RefSeq" id="WP_159270340.1">
    <property type="nucleotide sequence ID" value="NZ_CACSIK010000004.1"/>
</dbReference>
<keyword evidence="3" id="KW-1185">Reference proteome</keyword>
<organism evidence="2 3">
    <name type="scientific">Zhongshania aliphaticivorans</name>
    <dbReference type="NCBI Taxonomy" id="1470434"/>
    <lineage>
        <taxon>Bacteria</taxon>
        <taxon>Pseudomonadati</taxon>
        <taxon>Pseudomonadota</taxon>
        <taxon>Gammaproteobacteria</taxon>
        <taxon>Cellvibrionales</taxon>
        <taxon>Spongiibacteraceae</taxon>
        <taxon>Zhongshania</taxon>
    </lineage>
</organism>
<evidence type="ECO:0000313" key="4">
    <source>
        <dbReference type="Proteomes" id="UP000439591"/>
    </source>
</evidence>
<evidence type="ECO:0000313" key="2">
    <source>
        <dbReference type="EMBL" id="CAA0114406.1"/>
    </source>
</evidence>